<dbReference type="Proteomes" id="UP000634780">
    <property type="component" value="Unassembled WGS sequence"/>
</dbReference>
<feature type="region of interest" description="Disordered" evidence="1">
    <location>
        <begin position="137"/>
        <end position="165"/>
    </location>
</feature>
<evidence type="ECO:0000313" key="3">
    <source>
        <dbReference type="Proteomes" id="UP000634780"/>
    </source>
</evidence>
<protein>
    <submittedName>
        <fullName evidence="2">MmcQ/YjbR family DNA-binding protein</fullName>
    </submittedName>
</protein>
<dbReference type="RefSeq" id="WP_190116937.1">
    <property type="nucleotide sequence ID" value="NZ_BMVR01000006.1"/>
</dbReference>
<sequence>MTRQRTPDDEVPLDVLAHLRAVCLNLPDAYEEPAWTGVRWRIRTATFAHVYLTDWTRSDSPSARAIATQGLTTTLTFRSHGEEFEALTNAGAPFFRLSWGRNVVGMRLDEATDWAEVTELLTESYCVQAPKRLAARVGGALPASGPPPENGGDPSDRRRSERSSR</sequence>
<dbReference type="GO" id="GO:0003677">
    <property type="term" value="F:DNA binding"/>
    <property type="evidence" value="ECO:0007669"/>
    <property type="project" value="UniProtKB-KW"/>
</dbReference>
<keyword evidence="2" id="KW-0238">DNA-binding</keyword>
<accession>A0ABS0XDP4</accession>
<evidence type="ECO:0000256" key="1">
    <source>
        <dbReference type="SAM" id="MobiDB-lite"/>
    </source>
</evidence>
<dbReference type="InterPro" id="IPR058532">
    <property type="entry name" value="YjbR/MT2646/Rv2570-like"/>
</dbReference>
<evidence type="ECO:0000313" key="2">
    <source>
        <dbReference type="EMBL" id="MBJ3811325.1"/>
    </source>
</evidence>
<name>A0ABS0XDP4_9ACTN</name>
<comment type="caution">
    <text evidence="2">The sequence shown here is derived from an EMBL/GenBank/DDBJ whole genome shotgun (WGS) entry which is preliminary data.</text>
</comment>
<dbReference type="EMBL" id="JAEKOZ010000024">
    <property type="protein sequence ID" value="MBJ3811325.1"/>
    <property type="molecule type" value="Genomic_DNA"/>
</dbReference>
<dbReference type="Pfam" id="PF04237">
    <property type="entry name" value="YjbR"/>
    <property type="match status" value="1"/>
</dbReference>
<proteinExistence type="predicted"/>
<keyword evidence="3" id="KW-1185">Reference proteome</keyword>
<dbReference type="SUPFAM" id="SSF142906">
    <property type="entry name" value="YjbR-like"/>
    <property type="match status" value="1"/>
</dbReference>
<dbReference type="InterPro" id="IPR038056">
    <property type="entry name" value="YjbR-like_sf"/>
</dbReference>
<reference evidence="2 3" key="1">
    <citation type="submission" date="2020-12" db="EMBL/GenBank/DDBJ databases">
        <title>Streptomyces typhae sp. nov., a novel endophytic actinomycete isolated from the root of cattail pollen (Typha angustifolia L.).</title>
        <authorList>
            <person name="Peng C."/>
            <person name="Liu C."/>
        </authorList>
    </citation>
    <scope>NUCLEOTIDE SEQUENCE [LARGE SCALE GENOMIC DNA]</scope>
    <source>
        <strain evidence="2 3">JCM 4753</strain>
    </source>
</reference>
<feature type="compositionally biased region" description="Basic and acidic residues" evidence="1">
    <location>
        <begin position="154"/>
        <end position="165"/>
    </location>
</feature>
<organism evidence="2 3">
    <name type="scientific">Streptomyces flavofungini</name>
    <dbReference type="NCBI Taxonomy" id="68200"/>
    <lineage>
        <taxon>Bacteria</taxon>
        <taxon>Bacillati</taxon>
        <taxon>Actinomycetota</taxon>
        <taxon>Actinomycetes</taxon>
        <taxon>Kitasatosporales</taxon>
        <taxon>Streptomycetaceae</taxon>
        <taxon>Streptomyces</taxon>
    </lineage>
</organism>
<gene>
    <name evidence="2" type="ORF">JGB26_30245</name>
</gene>
<dbReference type="Gene3D" id="3.90.1150.30">
    <property type="match status" value="1"/>
</dbReference>